<dbReference type="SMART" id="SM00028">
    <property type="entry name" value="TPR"/>
    <property type="match status" value="6"/>
</dbReference>
<feature type="chain" id="PRO_5045730500" evidence="2">
    <location>
        <begin position="27"/>
        <end position="586"/>
    </location>
</feature>
<sequence>MPFPRLTRMHLLLASAVICLPFATLAETAKPVPAPEAVAGPVSEAGAYLAAGVASSEADYAAAVEWYGRALSGDPTNPALLQGALMAEVGVGDMEGAAKLAQAFQAAGGKSQIATVVLIASDAKRQDYAAILKEQAAGGSAGAVLDDLVKAWAKLGLGRMSEATEAFDKMAQTKGLEAFGLYHKALALASAGDYEGAENILSGKAAGSFPLTRRGLIATVEILSQLERNPEAVALIDRNFLPGNDLEIDDLRRRLDAGEPLPFTIARNASEGIGEVFYSMANAVKGEADASFTLLHARAAAYLRPDNTEAVLLVAGILEQQRQHVLATAAYAMVSPSDLNFHAAEIGRANATFAAGHPEAALEILQALARTHGNILAVQLALADGMRREKRYDESFKAYDAAIKMVPNPGPGHWVLFYSRGVVSDALRHYDAAEADFRRAMALNPNQPELLNYLGYSLVDQGRKLDEALGLIKRAVLMQPDSGAILDSLGWAYYRLGRYRDAVLPMEQASQRMPVDATVTDHLGDVYWAVGRKREAEYQWRRALSYGPDDKLAARLRLKLAKGLDAVLASEGAAPLKPVAAAAAQP</sequence>
<reference evidence="4" key="1">
    <citation type="journal article" date="2019" name="Int. J. Syst. Evol. Microbiol.">
        <title>The Global Catalogue of Microorganisms (GCM) 10K type strain sequencing project: providing services to taxonomists for standard genome sequencing and annotation.</title>
        <authorList>
            <consortium name="The Broad Institute Genomics Platform"/>
            <consortium name="The Broad Institute Genome Sequencing Center for Infectious Disease"/>
            <person name="Wu L."/>
            <person name="Ma J."/>
        </authorList>
    </citation>
    <scope>NUCLEOTIDE SEQUENCE [LARGE SCALE GENOMIC DNA]</scope>
    <source>
        <strain evidence="4">KCTC 52039</strain>
    </source>
</reference>
<dbReference type="PANTHER" id="PTHR12558:SF13">
    <property type="entry name" value="CELL DIVISION CYCLE PROTEIN 27 HOMOLOG"/>
    <property type="match status" value="1"/>
</dbReference>
<evidence type="ECO:0000256" key="1">
    <source>
        <dbReference type="PROSITE-ProRule" id="PRU00339"/>
    </source>
</evidence>
<keyword evidence="4" id="KW-1185">Reference proteome</keyword>
<dbReference type="EMBL" id="JBHRTO010000001">
    <property type="protein sequence ID" value="MFC3181469.1"/>
    <property type="molecule type" value="Genomic_DNA"/>
</dbReference>
<evidence type="ECO:0000313" key="3">
    <source>
        <dbReference type="EMBL" id="MFC3181469.1"/>
    </source>
</evidence>
<keyword evidence="2" id="KW-0732">Signal</keyword>
<protein>
    <submittedName>
        <fullName evidence="3">Tetratricopeptide repeat protein</fullName>
    </submittedName>
</protein>
<feature type="repeat" description="TPR" evidence="1">
    <location>
        <begin position="414"/>
        <end position="447"/>
    </location>
</feature>
<dbReference type="Gene3D" id="1.25.40.10">
    <property type="entry name" value="Tetratricopeptide repeat domain"/>
    <property type="match status" value="2"/>
</dbReference>
<evidence type="ECO:0000256" key="2">
    <source>
        <dbReference type="SAM" id="SignalP"/>
    </source>
</evidence>
<comment type="caution">
    <text evidence="3">The sequence shown here is derived from an EMBL/GenBank/DDBJ whole genome shotgun (WGS) entry which is preliminary data.</text>
</comment>
<dbReference type="InterPro" id="IPR019734">
    <property type="entry name" value="TPR_rpt"/>
</dbReference>
<gene>
    <name evidence="3" type="ORF">ACFOGH_10755</name>
</gene>
<dbReference type="Pfam" id="PF13432">
    <property type="entry name" value="TPR_16"/>
    <property type="match status" value="2"/>
</dbReference>
<dbReference type="RefSeq" id="WP_380073070.1">
    <property type="nucleotide sequence ID" value="NZ_JBHRTO010000001.1"/>
</dbReference>
<keyword evidence="1" id="KW-0802">TPR repeat</keyword>
<dbReference type="InterPro" id="IPR011990">
    <property type="entry name" value="TPR-like_helical_dom_sf"/>
</dbReference>
<feature type="repeat" description="TPR" evidence="1">
    <location>
        <begin position="517"/>
        <end position="550"/>
    </location>
</feature>
<feature type="signal peptide" evidence="2">
    <location>
        <begin position="1"/>
        <end position="26"/>
    </location>
</feature>
<evidence type="ECO:0000313" key="4">
    <source>
        <dbReference type="Proteomes" id="UP001595547"/>
    </source>
</evidence>
<name>A0ABV7J2I4_9RHOB</name>
<dbReference type="SUPFAM" id="SSF48452">
    <property type="entry name" value="TPR-like"/>
    <property type="match status" value="2"/>
</dbReference>
<dbReference type="PROSITE" id="PS50005">
    <property type="entry name" value="TPR"/>
    <property type="match status" value="2"/>
</dbReference>
<dbReference type="PANTHER" id="PTHR12558">
    <property type="entry name" value="CELL DIVISION CYCLE 16,23,27"/>
    <property type="match status" value="1"/>
</dbReference>
<organism evidence="3 4">
    <name type="scientific">Cypionkella sinensis</name>
    <dbReference type="NCBI Taxonomy" id="1756043"/>
    <lineage>
        <taxon>Bacteria</taxon>
        <taxon>Pseudomonadati</taxon>
        <taxon>Pseudomonadota</taxon>
        <taxon>Alphaproteobacteria</taxon>
        <taxon>Rhodobacterales</taxon>
        <taxon>Paracoccaceae</taxon>
        <taxon>Cypionkella</taxon>
    </lineage>
</organism>
<dbReference type="Proteomes" id="UP001595547">
    <property type="component" value="Unassembled WGS sequence"/>
</dbReference>
<proteinExistence type="predicted"/>
<dbReference type="Pfam" id="PF13181">
    <property type="entry name" value="TPR_8"/>
    <property type="match status" value="1"/>
</dbReference>
<accession>A0ABV7J2I4</accession>